<name>A0A4R8V5J7_9MICO</name>
<dbReference type="RefSeq" id="WP_092342383.1">
    <property type="nucleotide sequence ID" value="NZ_FNIB01000021.1"/>
</dbReference>
<dbReference type="Proteomes" id="UP000199639">
    <property type="component" value="Unassembled WGS sequence"/>
</dbReference>
<evidence type="ECO:0000313" key="5">
    <source>
        <dbReference type="Proteomes" id="UP000298252"/>
    </source>
</evidence>
<organism evidence="2 4">
    <name type="scientific">Cryobacterium flavum</name>
    <dbReference type="NCBI Taxonomy" id="1424659"/>
    <lineage>
        <taxon>Bacteria</taxon>
        <taxon>Bacillati</taxon>
        <taxon>Actinomycetota</taxon>
        <taxon>Actinomycetes</taxon>
        <taxon>Micrococcales</taxon>
        <taxon>Microbacteriaceae</taxon>
        <taxon>Cryobacterium</taxon>
    </lineage>
</organism>
<feature type="transmembrane region" description="Helical" evidence="1">
    <location>
        <begin position="103"/>
        <end position="122"/>
    </location>
</feature>
<dbReference type="EMBL" id="FNIB01000021">
    <property type="protein sequence ID" value="SDO52299.1"/>
    <property type="molecule type" value="Genomic_DNA"/>
</dbReference>
<evidence type="ECO:0000313" key="3">
    <source>
        <dbReference type="EMBL" id="TFB78095.1"/>
    </source>
</evidence>
<evidence type="ECO:0000256" key="1">
    <source>
        <dbReference type="SAM" id="Phobius"/>
    </source>
</evidence>
<evidence type="ECO:0000313" key="4">
    <source>
        <dbReference type="Proteomes" id="UP000199639"/>
    </source>
</evidence>
<evidence type="ECO:0000313" key="2">
    <source>
        <dbReference type="EMBL" id="SDO52299.1"/>
    </source>
</evidence>
<accession>A0A4R8V5J7</accession>
<gene>
    <name evidence="3" type="ORF">E3O21_06550</name>
    <name evidence="2" type="ORF">SAMN05216368_12126</name>
</gene>
<keyword evidence="5" id="KW-1185">Reference proteome</keyword>
<dbReference type="Proteomes" id="UP000298252">
    <property type="component" value="Unassembled WGS sequence"/>
</dbReference>
<keyword evidence="1" id="KW-0812">Transmembrane</keyword>
<feature type="transmembrane region" description="Helical" evidence="1">
    <location>
        <begin position="75"/>
        <end position="97"/>
    </location>
</feature>
<reference evidence="3 5" key="2">
    <citation type="submission" date="2019-03" db="EMBL/GenBank/DDBJ databases">
        <title>Genomics of glacier-inhabiting Cryobacterium strains.</title>
        <authorList>
            <person name="Liu Q."/>
            <person name="Xin Y.-H."/>
        </authorList>
    </citation>
    <scope>NUCLEOTIDE SEQUENCE [LARGE SCALE GENOMIC DNA]</scope>
    <source>
        <strain evidence="3 5">Hh8</strain>
    </source>
</reference>
<dbReference type="AlphaFoldDB" id="A0A4R8V5J7"/>
<protein>
    <recommendedName>
        <fullName evidence="6">DUF3784 domain-containing protein</fullName>
    </recommendedName>
</protein>
<evidence type="ECO:0008006" key="6">
    <source>
        <dbReference type="Google" id="ProtNLM"/>
    </source>
</evidence>
<keyword evidence="1" id="KW-1133">Transmembrane helix</keyword>
<dbReference type="EMBL" id="SOFD01000021">
    <property type="protein sequence ID" value="TFB78095.1"/>
    <property type="molecule type" value="Genomic_DNA"/>
</dbReference>
<reference evidence="2 4" key="1">
    <citation type="submission" date="2016-10" db="EMBL/GenBank/DDBJ databases">
        <authorList>
            <person name="Varghese N."/>
            <person name="Submissions S."/>
        </authorList>
    </citation>
    <scope>NUCLEOTIDE SEQUENCE [LARGE SCALE GENOMIC DNA]</scope>
    <source>
        <strain evidence="2 4">CGMCC 1.11215</strain>
    </source>
</reference>
<keyword evidence="1" id="KW-0472">Membrane</keyword>
<proteinExistence type="predicted"/>
<feature type="transmembrane region" description="Helical" evidence="1">
    <location>
        <begin position="34"/>
        <end position="55"/>
    </location>
</feature>
<sequence>MSAFADEQREVEEPEQPELKNPQVRISMLSGMDVFGWIAAVVGAVGAMLFIASLIRTIRANPDTRIPFNRNPPVLPAGSIAMRSIGAGLLVFGGVALTNAHGTWSMIVVVGVVLVTLAVITVHNHRLTVTANH</sequence>